<evidence type="ECO:0000313" key="1">
    <source>
        <dbReference type="EMBL" id="KAJ8684414.1"/>
    </source>
</evidence>
<proteinExistence type="predicted"/>
<dbReference type="Proteomes" id="UP001239111">
    <property type="component" value="Chromosome 1"/>
</dbReference>
<accession>A0ACC2PLF4</accession>
<organism evidence="1 2">
    <name type="scientific">Eretmocerus hayati</name>
    <dbReference type="NCBI Taxonomy" id="131215"/>
    <lineage>
        <taxon>Eukaryota</taxon>
        <taxon>Metazoa</taxon>
        <taxon>Ecdysozoa</taxon>
        <taxon>Arthropoda</taxon>
        <taxon>Hexapoda</taxon>
        <taxon>Insecta</taxon>
        <taxon>Pterygota</taxon>
        <taxon>Neoptera</taxon>
        <taxon>Endopterygota</taxon>
        <taxon>Hymenoptera</taxon>
        <taxon>Apocrita</taxon>
        <taxon>Proctotrupomorpha</taxon>
        <taxon>Chalcidoidea</taxon>
        <taxon>Aphelinidae</taxon>
        <taxon>Aphelininae</taxon>
        <taxon>Eretmocerus</taxon>
    </lineage>
</organism>
<keyword evidence="2" id="KW-1185">Reference proteome</keyword>
<name>A0ACC2PLF4_9HYME</name>
<protein>
    <submittedName>
        <fullName evidence="1">Uncharacterized protein</fullName>
    </submittedName>
</protein>
<gene>
    <name evidence="1" type="ORF">QAD02_020206</name>
</gene>
<reference evidence="1" key="1">
    <citation type="submission" date="2023-04" db="EMBL/GenBank/DDBJ databases">
        <title>A chromosome-level genome assembly of the parasitoid wasp Eretmocerus hayati.</title>
        <authorList>
            <person name="Zhong Y."/>
            <person name="Liu S."/>
            <person name="Liu Y."/>
        </authorList>
    </citation>
    <scope>NUCLEOTIDE SEQUENCE</scope>
    <source>
        <strain evidence="1">ZJU_SS_LIU_2023</strain>
    </source>
</reference>
<evidence type="ECO:0000313" key="2">
    <source>
        <dbReference type="Proteomes" id="UP001239111"/>
    </source>
</evidence>
<sequence length="295" mass="32990">MELRSHRRRQFQSSSGASASVNNSFRDALPSSALPSVPSSPFAYEPGHHDQEMKLVLPQSTPNIDGSPKLPTPLHNDAFSPIAYRASPFTSSGNSKRFSKLSISGRSYLSRKSKPKKLDFSKRAILAGFEKQRATPDYTGKETVDIFKLLVEKSNHPRIVSKILSYLSPPDLCSVNIVSKSWQRICGSDSKAEERRLKHVILRQCSKENMSMNKSKFEQAIHHMSPRTRSQGREYLTVVSTNLLPVPKIHSTPTSPPVSPSKVIFHSFIKVSKACSNHNIMGMVFTLLLVNLRLF</sequence>
<comment type="caution">
    <text evidence="1">The sequence shown here is derived from an EMBL/GenBank/DDBJ whole genome shotgun (WGS) entry which is preliminary data.</text>
</comment>
<dbReference type="EMBL" id="CM056741">
    <property type="protein sequence ID" value="KAJ8684414.1"/>
    <property type="molecule type" value="Genomic_DNA"/>
</dbReference>